<evidence type="ECO:0000256" key="11">
    <source>
        <dbReference type="RuleBase" id="RU363063"/>
    </source>
</evidence>
<dbReference type="GO" id="GO:0000139">
    <property type="term" value="C:Golgi membrane"/>
    <property type="evidence" value="ECO:0007669"/>
    <property type="project" value="UniProtKB-SubCell"/>
</dbReference>
<keyword evidence="14" id="KW-1185">Reference proteome</keyword>
<dbReference type="Gene3D" id="3.90.550.50">
    <property type="match status" value="1"/>
</dbReference>
<dbReference type="OrthoDB" id="2139606at2759"/>
<dbReference type="EnsemblMetazoa" id="G24531.1">
    <property type="protein sequence ID" value="G24531.1:cds"/>
    <property type="gene ID" value="G24531"/>
</dbReference>
<keyword evidence="10" id="KW-0325">Glycoprotein</keyword>
<dbReference type="EC" id="2.4.1.-" evidence="11"/>
<organism evidence="13 14">
    <name type="scientific">Magallana gigas</name>
    <name type="common">Pacific oyster</name>
    <name type="synonym">Crassostrea gigas</name>
    <dbReference type="NCBI Taxonomy" id="29159"/>
    <lineage>
        <taxon>Eukaryota</taxon>
        <taxon>Metazoa</taxon>
        <taxon>Spiralia</taxon>
        <taxon>Lophotrochozoa</taxon>
        <taxon>Mollusca</taxon>
        <taxon>Bivalvia</taxon>
        <taxon>Autobranchia</taxon>
        <taxon>Pteriomorphia</taxon>
        <taxon>Ostreida</taxon>
        <taxon>Ostreoidea</taxon>
        <taxon>Ostreidae</taxon>
        <taxon>Magallana</taxon>
    </lineage>
</organism>
<dbReference type="Proteomes" id="UP000005408">
    <property type="component" value="Unassembled WGS sequence"/>
</dbReference>
<evidence type="ECO:0000313" key="14">
    <source>
        <dbReference type="Proteomes" id="UP000005408"/>
    </source>
</evidence>
<feature type="transmembrane region" description="Helical" evidence="11">
    <location>
        <begin position="12"/>
        <end position="35"/>
    </location>
</feature>
<feature type="compositionally biased region" description="Low complexity" evidence="12">
    <location>
        <begin position="84"/>
        <end position="100"/>
    </location>
</feature>
<reference evidence="13" key="1">
    <citation type="submission" date="2022-08" db="UniProtKB">
        <authorList>
            <consortium name="EnsemblMetazoa"/>
        </authorList>
    </citation>
    <scope>IDENTIFICATION</scope>
    <source>
        <strain evidence="13">05x7-T-G4-1.051#20</strain>
    </source>
</reference>
<accession>A0A8W8KMH7</accession>
<keyword evidence="6 11" id="KW-0735">Signal-anchor</keyword>
<proteinExistence type="inferred from homology"/>
<evidence type="ECO:0000256" key="7">
    <source>
        <dbReference type="ARBA" id="ARBA00022989"/>
    </source>
</evidence>
<sequence length="372" mass="41606">MGKSGVCSSGVLSASTMVYVLTALSIVVLISTVYVNSHLNSLLSVSKRIHNYVSMYIGIDSKATVTSNSSSSRHAFSITNPSITRATTPRATTPGGTTARPNECKSCFKHDFDFMLNNEDVCQTDTGNSTIKVIVLISTIHKNTEKRKAIRETWMSPYTGNTGPVRYMFLLGRISDKALQVALETESASYRDILQEDFMDSYNNLTLKTMMAFRWASTFCQKAEFVMKTDDDMFVNINGLLRAVNQHTDVLQRSVGGFCVLSASPIRDKGSKWYASEKMYPHRKYPGYCSGTGYVTSMFVTRRVFEISKHLPFFHLEDIFVGLCINKLGYTFTRIGGFSTNFIPISCSYKQSIITSHGVSPKQMRQAWDLKC</sequence>
<keyword evidence="4" id="KW-0808">Transferase</keyword>
<keyword evidence="7 11" id="KW-1133">Transmembrane helix</keyword>
<keyword evidence="5 11" id="KW-0812">Transmembrane</keyword>
<feature type="compositionally biased region" description="Polar residues" evidence="12">
    <location>
        <begin position="73"/>
        <end position="83"/>
    </location>
</feature>
<dbReference type="GO" id="GO:0006493">
    <property type="term" value="P:protein O-linked glycosylation"/>
    <property type="evidence" value="ECO:0007669"/>
    <property type="project" value="TreeGrafter"/>
</dbReference>
<keyword evidence="9 11" id="KW-0472">Membrane</keyword>
<evidence type="ECO:0000313" key="13">
    <source>
        <dbReference type="EnsemblMetazoa" id="G24531.4:cds"/>
    </source>
</evidence>
<feature type="region of interest" description="Disordered" evidence="12">
    <location>
        <begin position="72"/>
        <end position="100"/>
    </location>
</feature>
<dbReference type="GO" id="GO:0016758">
    <property type="term" value="F:hexosyltransferase activity"/>
    <property type="evidence" value="ECO:0007669"/>
    <property type="project" value="InterPro"/>
</dbReference>
<dbReference type="FunFam" id="3.90.550.50:FF:000001">
    <property type="entry name" value="Hexosyltransferase"/>
    <property type="match status" value="1"/>
</dbReference>
<comment type="subcellular location">
    <subcellularLocation>
        <location evidence="1 11">Golgi apparatus membrane</location>
        <topology evidence="1 11">Single-pass type II membrane protein</topology>
    </subcellularLocation>
</comment>
<name>A0A8W8KMH7_MAGGI</name>
<evidence type="ECO:0000256" key="3">
    <source>
        <dbReference type="ARBA" id="ARBA00022676"/>
    </source>
</evidence>
<comment type="similarity">
    <text evidence="2 11">Belongs to the glycosyltransferase 31 family.</text>
</comment>
<dbReference type="AlphaFoldDB" id="A0A8W8KMH7"/>
<dbReference type="Pfam" id="PF01762">
    <property type="entry name" value="Galactosyl_T"/>
    <property type="match status" value="1"/>
</dbReference>
<evidence type="ECO:0000256" key="10">
    <source>
        <dbReference type="ARBA" id="ARBA00023180"/>
    </source>
</evidence>
<keyword evidence="8 11" id="KW-0333">Golgi apparatus</keyword>
<keyword evidence="3 11" id="KW-0328">Glycosyltransferase</keyword>
<evidence type="ECO:0000256" key="8">
    <source>
        <dbReference type="ARBA" id="ARBA00023034"/>
    </source>
</evidence>
<evidence type="ECO:0000256" key="4">
    <source>
        <dbReference type="ARBA" id="ARBA00022679"/>
    </source>
</evidence>
<dbReference type="EnsemblMetazoa" id="G24531.3">
    <property type="protein sequence ID" value="G24531.3:cds"/>
    <property type="gene ID" value="G24531"/>
</dbReference>
<evidence type="ECO:0000256" key="1">
    <source>
        <dbReference type="ARBA" id="ARBA00004323"/>
    </source>
</evidence>
<dbReference type="PANTHER" id="PTHR11214">
    <property type="entry name" value="BETA-1,3-N-ACETYLGLUCOSAMINYLTRANSFERASE"/>
    <property type="match status" value="1"/>
</dbReference>
<evidence type="ECO:0000256" key="6">
    <source>
        <dbReference type="ARBA" id="ARBA00022968"/>
    </source>
</evidence>
<dbReference type="EnsemblMetazoa" id="G24531.2">
    <property type="protein sequence ID" value="G24531.2:cds"/>
    <property type="gene ID" value="G24531"/>
</dbReference>
<dbReference type="PANTHER" id="PTHR11214:SF314">
    <property type="entry name" value="HEXOSYLTRANSFERASE"/>
    <property type="match status" value="1"/>
</dbReference>
<dbReference type="InterPro" id="IPR002659">
    <property type="entry name" value="Glyco_trans_31"/>
</dbReference>
<evidence type="ECO:0000256" key="12">
    <source>
        <dbReference type="SAM" id="MobiDB-lite"/>
    </source>
</evidence>
<protein>
    <recommendedName>
        <fullName evidence="11">Hexosyltransferase</fullName>
        <ecNumber evidence="11">2.4.1.-</ecNumber>
    </recommendedName>
</protein>
<evidence type="ECO:0000256" key="5">
    <source>
        <dbReference type="ARBA" id="ARBA00022692"/>
    </source>
</evidence>
<evidence type="ECO:0000256" key="9">
    <source>
        <dbReference type="ARBA" id="ARBA00023136"/>
    </source>
</evidence>
<dbReference type="OMA" id="MMAFRWA"/>
<dbReference type="EnsemblMetazoa" id="G24531.4">
    <property type="protein sequence ID" value="G24531.4:cds"/>
    <property type="gene ID" value="G24531"/>
</dbReference>
<evidence type="ECO:0000256" key="2">
    <source>
        <dbReference type="ARBA" id="ARBA00008661"/>
    </source>
</evidence>